<sequence>MHEQKLTVGGRPLEPLRSSLLSLFSESCLLPSCNFAPRLMTLGLSVSVLS</sequence>
<evidence type="ECO:0000313" key="2">
    <source>
        <dbReference type="WBParaSite" id="PEQ_0001368601-mRNA-1"/>
    </source>
</evidence>
<organism evidence="1 2">
    <name type="scientific">Parascaris equorum</name>
    <name type="common">Equine roundworm</name>
    <dbReference type="NCBI Taxonomy" id="6256"/>
    <lineage>
        <taxon>Eukaryota</taxon>
        <taxon>Metazoa</taxon>
        <taxon>Ecdysozoa</taxon>
        <taxon>Nematoda</taxon>
        <taxon>Chromadorea</taxon>
        <taxon>Rhabditida</taxon>
        <taxon>Spirurina</taxon>
        <taxon>Ascaridomorpha</taxon>
        <taxon>Ascaridoidea</taxon>
        <taxon>Ascarididae</taxon>
        <taxon>Parascaris</taxon>
    </lineage>
</organism>
<accession>A0A914SI99</accession>
<protein>
    <submittedName>
        <fullName evidence="2">Uncharacterized protein</fullName>
    </submittedName>
</protein>
<keyword evidence="1" id="KW-1185">Reference proteome</keyword>
<reference evidence="2" key="1">
    <citation type="submission" date="2022-11" db="UniProtKB">
        <authorList>
            <consortium name="WormBaseParasite"/>
        </authorList>
    </citation>
    <scope>IDENTIFICATION</scope>
</reference>
<evidence type="ECO:0000313" key="1">
    <source>
        <dbReference type="Proteomes" id="UP000887564"/>
    </source>
</evidence>
<proteinExistence type="predicted"/>
<dbReference type="WBParaSite" id="PEQ_0001368601-mRNA-1">
    <property type="protein sequence ID" value="PEQ_0001368601-mRNA-1"/>
    <property type="gene ID" value="PEQ_0001368601"/>
</dbReference>
<dbReference type="Proteomes" id="UP000887564">
    <property type="component" value="Unplaced"/>
</dbReference>
<dbReference type="AlphaFoldDB" id="A0A914SI99"/>
<name>A0A914SI99_PAREQ</name>